<dbReference type="EMBL" id="CAJNNV010006925">
    <property type="protein sequence ID" value="CAE8594274.1"/>
    <property type="molecule type" value="Genomic_DNA"/>
</dbReference>
<dbReference type="Proteomes" id="UP000654075">
    <property type="component" value="Unassembled WGS sequence"/>
</dbReference>
<feature type="compositionally biased region" description="Basic and acidic residues" evidence="1">
    <location>
        <begin position="27"/>
        <end position="43"/>
    </location>
</feature>
<feature type="compositionally biased region" description="Polar residues" evidence="1">
    <location>
        <begin position="1"/>
        <end position="12"/>
    </location>
</feature>
<reference evidence="2" key="1">
    <citation type="submission" date="2021-02" db="EMBL/GenBank/DDBJ databases">
        <authorList>
            <person name="Dougan E. K."/>
            <person name="Rhodes N."/>
            <person name="Thang M."/>
            <person name="Chan C."/>
        </authorList>
    </citation>
    <scope>NUCLEOTIDE SEQUENCE</scope>
</reference>
<keyword evidence="3" id="KW-1185">Reference proteome</keyword>
<evidence type="ECO:0000313" key="2">
    <source>
        <dbReference type="EMBL" id="CAE8594274.1"/>
    </source>
</evidence>
<accession>A0A813E6I1</accession>
<feature type="region of interest" description="Disordered" evidence="1">
    <location>
        <begin position="1"/>
        <end position="43"/>
    </location>
</feature>
<proteinExistence type="predicted"/>
<gene>
    <name evidence="2" type="ORF">PGLA1383_LOCUS12835</name>
</gene>
<dbReference type="AlphaFoldDB" id="A0A813E6I1"/>
<organism evidence="2 3">
    <name type="scientific">Polarella glacialis</name>
    <name type="common">Dinoflagellate</name>
    <dbReference type="NCBI Taxonomy" id="89957"/>
    <lineage>
        <taxon>Eukaryota</taxon>
        <taxon>Sar</taxon>
        <taxon>Alveolata</taxon>
        <taxon>Dinophyceae</taxon>
        <taxon>Suessiales</taxon>
        <taxon>Suessiaceae</taxon>
        <taxon>Polarella</taxon>
    </lineage>
</organism>
<comment type="caution">
    <text evidence="2">The sequence shown here is derived from an EMBL/GenBank/DDBJ whole genome shotgun (WGS) entry which is preliminary data.</text>
</comment>
<protein>
    <submittedName>
        <fullName evidence="2">Uncharacterized protein</fullName>
    </submittedName>
</protein>
<name>A0A813E6I1_POLGL</name>
<sequence length="211" mass="22920">MEQWLAKSTSVQAKKDVTMSKGKGRGVAKEPQQKRLRAERDAETSAGVTEAIPAIGELSLETARNSRMHSGGLFRTLLLPVVQGLELPVRITAEATGTDPGLEHCKVWAALILSLVNLSVPAELQSAQLVLKTLASAEQEWQNKVHFCRVCKTYDQKKLKVQFSVDSQLDPAAAAVARILVAQGGELMFGPPPRSARERKVAGIMANLARR</sequence>
<evidence type="ECO:0000313" key="3">
    <source>
        <dbReference type="Proteomes" id="UP000654075"/>
    </source>
</evidence>
<evidence type="ECO:0000256" key="1">
    <source>
        <dbReference type="SAM" id="MobiDB-lite"/>
    </source>
</evidence>